<sequence>MYIGVGYSESLTVVWSISCVVVIQLPRGSNLCDCPNWNNTSLGKQKAQGLVEKIHTITCDLVDILGGSQYNGAKIKTLTGGFTESTLTTTSTSGDDSPTIAPVIVPSGNTLWFLGGCISSFTNPSIRINLPYFCVGVFGFKIGNCTSDKNKDNGK</sequence>
<dbReference type="RefSeq" id="XP_045960018.1">
    <property type="nucleotide sequence ID" value="XM_046099896.1"/>
</dbReference>
<gene>
    <name evidence="1" type="ORF">BKA67DRAFT_534669</name>
</gene>
<evidence type="ECO:0000313" key="2">
    <source>
        <dbReference type="Proteomes" id="UP000758603"/>
    </source>
</evidence>
<comment type="caution">
    <text evidence="1">The sequence shown here is derived from an EMBL/GenBank/DDBJ whole genome shotgun (WGS) entry which is preliminary data.</text>
</comment>
<name>A0A9P8UPA2_9PEZI</name>
<dbReference type="EMBL" id="JAGPXC010000003">
    <property type="protein sequence ID" value="KAH6655753.1"/>
    <property type="molecule type" value="Genomic_DNA"/>
</dbReference>
<protein>
    <submittedName>
        <fullName evidence="1">Uncharacterized protein</fullName>
    </submittedName>
</protein>
<dbReference type="AlphaFoldDB" id="A0A9P8UPA2"/>
<dbReference type="OrthoDB" id="3886018at2759"/>
<keyword evidence="2" id="KW-1185">Reference proteome</keyword>
<proteinExistence type="predicted"/>
<reference evidence="1" key="1">
    <citation type="journal article" date="2021" name="Nat. Commun.">
        <title>Genetic determinants of endophytism in the Arabidopsis root mycobiome.</title>
        <authorList>
            <person name="Mesny F."/>
            <person name="Miyauchi S."/>
            <person name="Thiergart T."/>
            <person name="Pickel B."/>
            <person name="Atanasova L."/>
            <person name="Karlsson M."/>
            <person name="Huettel B."/>
            <person name="Barry K.W."/>
            <person name="Haridas S."/>
            <person name="Chen C."/>
            <person name="Bauer D."/>
            <person name="Andreopoulos W."/>
            <person name="Pangilinan J."/>
            <person name="LaButti K."/>
            <person name="Riley R."/>
            <person name="Lipzen A."/>
            <person name="Clum A."/>
            <person name="Drula E."/>
            <person name="Henrissat B."/>
            <person name="Kohler A."/>
            <person name="Grigoriev I.V."/>
            <person name="Martin F.M."/>
            <person name="Hacquard S."/>
        </authorList>
    </citation>
    <scope>NUCLEOTIDE SEQUENCE</scope>
    <source>
        <strain evidence="1">MPI-SDFR-AT-0073</strain>
    </source>
</reference>
<dbReference type="GeneID" id="70128788"/>
<evidence type="ECO:0000313" key="1">
    <source>
        <dbReference type="EMBL" id="KAH6655753.1"/>
    </source>
</evidence>
<dbReference type="Proteomes" id="UP000758603">
    <property type="component" value="Unassembled WGS sequence"/>
</dbReference>
<accession>A0A9P8UPA2</accession>
<organism evidence="1 2">
    <name type="scientific">Truncatella angustata</name>
    <dbReference type="NCBI Taxonomy" id="152316"/>
    <lineage>
        <taxon>Eukaryota</taxon>
        <taxon>Fungi</taxon>
        <taxon>Dikarya</taxon>
        <taxon>Ascomycota</taxon>
        <taxon>Pezizomycotina</taxon>
        <taxon>Sordariomycetes</taxon>
        <taxon>Xylariomycetidae</taxon>
        <taxon>Amphisphaeriales</taxon>
        <taxon>Sporocadaceae</taxon>
        <taxon>Truncatella</taxon>
    </lineage>
</organism>